<dbReference type="PANTHER" id="PTHR39199">
    <property type="entry name" value="BLR5128 PROTEIN"/>
    <property type="match status" value="1"/>
</dbReference>
<organism evidence="3 4">
    <name type="scientific">Haloactinomyces albus</name>
    <dbReference type="NCBI Taxonomy" id="1352928"/>
    <lineage>
        <taxon>Bacteria</taxon>
        <taxon>Bacillati</taxon>
        <taxon>Actinomycetota</taxon>
        <taxon>Actinomycetes</taxon>
        <taxon>Actinopolysporales</taxon>
        <taxon>Actinopolysporaceae</taxon>
        <taxon>Haloactinomyces</taxon>
    </lineage>
</organism>
<dbReference type="Pfam" id="PF13840">
    <property type="entry name" value="ACT_7"/>
    <property type="match status" value="1"/>
</dbReference>
<feature type="domain" description="DUF2241" evidence="1">
    <location>
        <begin position="2"/>
        <end position="67"/>
    </location>
</feature>
<accession>A0AAE3ZFI9</accession>
<dbReference type="Pfam" id="PF10000">
    <property type="entry name" value="ACT_3"/>
    <property type="match status" value="1"/>
</dbReference>
<comment type="caution">
    <text evidence="3">The sequence shown here is derived from an EMBL/GenBank/DDBJ whole genome shotgun (WGS) entry which is preliminary data.</text>
</comment>
<evidence type="ECO:0000313" key="4">
    <source>
        <dbReference type="Proteomes" id="UP001180845"/>
    </source>
</evidence>
<keyword evidence="4" id="KW-1185">Reference proteome</keyword>
<evidence type="ECO:0000313" key="3">
    <source>
        <dbReference type="EMBL" id="MDR7304026.1"/>
    </source>
</evidence>
<feature type="domain" description="CASTOR ACT" evidence="2">
    <location>
        <begin position="69"/>
        <end position="124"/>
    </location>
</feature>
<dbReference type="RefSeq" id="WP_310277079.1">
    <property type="nucleotide sequence ID" value="NZ_JAVDXW010000001.1"/>
</dbReference>
<reference evidence="3" key="1">
    <citation type="submission" date="2023-07" db="EMBL/GenBank/DDBJ databases">
        <title>Sequencing the genomes of 1000 actinobacteria strains.</title>
        <authorList>
            <person name="Klenk H.-P."/>
        </authorList>
    </citation>
    <scope>NUCLEOTIDE SEQUENCE</scope>
    <source>
        <strain evidence="3">DSM 45977</strain>
    </source>
</reference>
<dbReference type="PANTHER" id="PTHR39199:SF1">
    <property type="entry name" value="BLR5128 PROTEIN"/>
    <property type="match status" value="1"/>
</dbReference>
<name>A0AAE3ZFI9_9ACTN</name>
<dbReference type="EMBL" id="JAVDXW010000001">
    <property type="protein sequence ID" value="MDR7304026.1"/>
    <property type="molecule type" value="Genomic_DNA"/>
</dbReference>
<dbReference type="AlphaFoldDB" id="A0AAE3ZFI9"/>
<proteinExistence type="predicted"/>
<dbReference type="Proteomes" id="UP001180845">
    <property type="component" value="Unassembled WGS sequence"/>
</dbReference>
<gene>
    <name evidence="3" type="ORF">JOF55_004207</name>
</gene>
<dbReference type="Gene3D" id="3.30.2130.10">
    <property type="entry name" value="VC0802-like"/>
    <property type="match status" value="1"/>
</dbReference>
<dbReference type="SUPFAM" id="SSF55021">
    <property type="entry name" value="ACT-like"/>
    <property type="match status" value="2"/>
</dbReference>
<evidence type="ECO:0000259" key="2">
    <source>
        <dbReference type="Pfam" id="PF13840"/>
    </source>
</evidence>
<evidence type="ECO:0000259" key="1">
    <source>
        <dbReference type="Pfam" id="PF10000"/>
    </source>
</evidence>
<sequence length="133" mass="14401">MSGESNLSELLAAMAPEMQAERYVFARADELPSAIEPTAMVREEEGITLVLPQEIADRHVLEYDHVAAMITLRVHSSLDAVGLTAAVTSRLARAGMSCNVLAGYYHDHLFVPAERGHEAVELLTSVGQERLGG</sequence>
<dbReference type="InterPro" id="IPR045865">
    <property type="entry name" value="ACT-like_dom_sf"/>
</dbReference>
<protein>
    <submittedName>
        <fullName evidence="3">Uncharacterized protein</fullName>
    </submittedName>
</protein>
<dbReference type="InterPro" id="IPR018717">
    <property type="entry name" value="DUF2241"/>
</dbReference>
<dbReference type="InterPro" id="IPR027795">
    <property type="entry name" value="CASTOR_ACT_dom"/>
</dbReference>